<evidence type="ECO:0000313" key="3">
    <source>
        <dbReference type="Proteomes" id="UP000604046"/>
    </source>
</evidence>
<feature type="region of interest" description="Disordered" evidence="1">
    <location>
        <begin position="982"/>
        <end position="1028"/>
    </location>
</feature>
<dbReference type="PANTHER" id="PTHR33137">
    <property type="entry name" value="MEDIATOR OF RNA POLYMERASE II TRANSCRIPTION SUBUNIT 15A-RELATED"/>
    <property type="match status" value="1"/>
</dbReference>
<evidence type="ECO:0000313" key="2">
    <source>
        <dbReference type="EMBL" id="CAE7502185.1"/>
    </source>
</evidence>
<feature type="compositionally biased region" description="Basic and acidic residues" evidence="1">
    <location>
        <begin position="997"/>
        <end position="1006"/>
    </location>
</feature>
<dbReference type="PANTHER" id="PTHR33137:SF4">
    <property type="entry name" value="MEDIATOR OF RNA POLYMERASE II TRANSCRIPTION SUBUNIT 15A-RELATED"/>
    <property type="match status" value="1"/>
</dbReference>
<gene>
    <name evidence="2" type="ORF">SNAT2548_LOCUS28126</name>
</gene>
<dbReference type="InterPro" id="IPR044661">
    <property type="entry name" value="MED15a/b/c-like"/>
</dbReference>
<dbReference type="Proteomes" id="UP000604046">
    <property type="component" value="Unassembled WGS sequence"/>
</dbReference>
<dbReference type="GO" id="GO:0003713">
    <property type="term" value="F:transcription coactivator activity"/>
    <property type="evidence" value="ECO:0007669"/>
    <property type="project" value="InterPro"/>
</dbReference>
<dbReference type="EMBL" id="CAJNDS010002504">
    <property type="protein sequence ID" value="CAE7502185.1"/>
    <property type="molecule type" value="Genomic_DNA"/>
</dbReference>
<name>A0A812SUW3_9DINO</name>
<dbReference type="GO" id="GO:0031490">
    <property type="term" value="F:chromatin DNA binding"/>
    <property type="evidence" value="ECO:0007669"/>
    <property type="project" value="InterPro"/>
</dbReference>
<feature type="compositionally biased region" description="Basic and acidic residues" evidence="1">
    <location>
        <begin position="649"/>
        <end position="718"/>
    </location>
</feature>
<organism evidence="2 3">
    <name type="scientific">Symbiodinium natans</name>
    <dbReference type="NCBI Taxonomy" id="878477"/>
    <lineage>
        <taxon>Eukaryota</taxon>
        <taxon>Sar</taxon>
        <taxon>Alveolata</taxon>
        <taxon>Dinophyceae</taxon>
        <taxon>Suessiales</taxon>
        <taxon>Symbiodiniaceae</taxon>
        <taxon>Symbiodinium</taxon>
    </lineage>
</organism>
<reference evidence="2" key="1">
    <citation type="submission" date="2021-02" db="EMBL/GenBank/DDBJ databases">
        <authorList>
            <person name="Dougan E. K."/>
            <person name="Rhodes N."/>
            <person name="Thang M."/>
            <person name="Chan C."/>
        </authorList>
    </citation>
    <scope>NUCLEOTIDE SEQUENCE</scope>
</reference>
<feature type="compositionally biased region" description="Basic and acidic residues" evidence="1">
    <location>
        <begin position="632"/>
        <end position="641"/>
    </location>
</feature>
<feature type="region of interest" description="Disordered" evidence="1">
    <location>
        <begin position="763"/>
        <end position="835"/>
    </location>
</feature>
<accession>A0A812SUW3</accession>
<feature type="region of interest" description="Disordered" evidence="1">
    <location>
        <begin position="632"/>
        <end position="718"/>
    </location>
</feature>
<protein>
    <submittedName>
        <fullName evidence="2">Uncharacterized protein</fullName>
    </submittedName>
</protein>
<feature type="region of interest" description="Disordered" evidence="1">
    <location>
        <begin position="1247"/>
        <end position="1269"/>
    </location>
</feature>
<evidence type="ECO:0000256" key="1">
    <source>
        <dbReference type="SAM" id="MobiDB-lite"/>
    </source>
</evidence>
<feature type="region of interest" description="Disordered" evidence="1">
    <location>
        <begin position="93"/>
        <end position="127"/>
    </location>
</feature>
<comment type="caution">
    <text evidence="2">The sequence shown here is derived from an EMBL/GenBank/DDBJ whole genome shotgun (WGS) entry which is preliminary data.</text>
</comment>
<feature type="compositionally biased region" description="Pro residues" evidence="1">
    <location>
        <begin position="1008"/>
        <end position="1019"/>
    </location>
</feature>
<proteinExistence type="predicted"/>
<dbReference type="OrthoDB" id="10267697at2759"/>
<sequence length="1482" mass="163794">MRISRSTVARISPPPDSLAGWCHGLGDHRCGRPTMEPARGSGSDPNGNMPRAAAALVAAEWQATRPAASARSKYPIQLRALLLVTEQLSLSRASIPPPTAPRSMLRSHAGADVSASHPRSTPTAAGPFQDASRKWMLSGTTSSPAPGAVATVGAVLRVAWQARRVPGTERGRPILVVLGSEVGERWSQGALQLVRDLVRSAKAGVERGRAMCPVFPPHQTVQLGKKKELVQLAAKHEVLLHQLPFLQDLQVSWLLLSRCSPPSAQYLLRDAPGFGARCHRHLAAHRDASVQRPLPIFYSSAARRARRPFLMGAKVDTLRVIAAQDGVLYDSHPTPPQAMHTDGVRRPVRRSFETVEVADKGPQRLVVLAAEVGGRWGEECQRFVRQLLRLRVQRAPAALRAAAAQGWARRWWGLLSVAVQRAVASTALGVWTMPALPSSPDGVPLADVFELADFVRPSRLPYEMGYVFPGGSILAWRQGGDVVVFWEIRIVRGGVMSGCLVVRNGEVDETLDVLVGVLQAGQAKEANMLAAELRHHLLSLQRNDQLWKGKVSDAKKSADSWRQELQDTRCKLDEVYQDLKDAAAERAHTEVELKSVSQKVVDIKDEEAHLQTQLQNLRAEQQRLETQRLLEEEQNRKREEEMCQQAAAEEQRRQEAALQEAERQRLAEEQRRQEAALQEAERQRLAEEQRRQEAAFQEAERQRLAEEQRRQEAALQEAERQRLAEEQRRQEAALQEAEKQRLVEEQRRQEAALQEAERQRLAEEQRRQEAALQEAERQRLAEEQRRQEAALQEAEKQRLVEEQRRQEAALQEAERQRLAEEQRRQEAALQEAERQRLAEEQRRQEAALQEAEKQRLVEEQRRQEAALQEAEKQRLVEEQRRQEAALQEAERQRLAEEQRRQEAALQETERQRLAELQHCETAAAEEEGQNLRKEEAVELPRVALHGFDRSNFSKNEVGFEKPLEHMEAVSPQCSDVTELDAATEPLHSDESQSQTEEPAREPEIGPEKQPPQPQQPQPQQPSLLTSCSSPQAFSVNARERQCGERFLELGKRLGRANEDVQDKQPLGEAPAACAARAACAAGSASTSLRAAEAALRAAAAQRMASAQQLIGGAASAQSLFAPVPHPHHREAYATAAPVSVTKGTVIARSLSPVRAASPTRLARAIPHRGVLSGPWFESQKASQGISLEAAQSTGIAPGALRHPFQAAATGGPTVQKEYTQPARGLSPVPVRFRSMVVPAAGSASCHGQANVAGDRSHLRQPATPRTDTREVAAPGLAPFPAADHMMPVVVRPACAGPTRSQQQMLNHLNHTGSLHAPVSQQVELVRQMPGSPVYATRQLQLPLAGSFVAPGYTGGSGYLAQAARPCPDLPAPARPTQEASQRARSPIQHIRWPLQAPQRATSPLRPARWLHTADPSWSCDPDSGHAVTGERPEETRYVGVARLADHVRRFPQTVQTISGGTVRNVTMEPVDVPKKSSTKTAL</sequence>
<keyword evidence="3" id="KW-1185">Reference proteome</keyword>